<protein>
    <recommendedName>
        <fullName evidence="2">Carboxylesterase type B domain-containing protein</fullName>
    </recommendedName>
</protein>
<feature type="region of interest" description="Disordered" evidence="1">
    <location>
        <begin position="151"/>
        <end position="170"/>
    </location>
</feature>
<dbReference type="SUPFAM" id="SSF53474">
    <property type="entry name" value="alpha/beta-Hydrolases"/>
    <property type="match status" value="1"/>
</dbReference>
<dbReference type="Proteomes" id="UP001610563">
    <property type="component" value="Unassembled WGS sequence"/>
</dbReference>
<dbReference type="Gene3D" id="3.40.50.1820">
    <property type="entry name" value="alpha/beta hydrolase"/>
    <property type="match status" value="1"/>
</dbReference>
<feature type="region of interest" description="Disordered" evidence="1">
    <location>
        <begin position="176"/>
        <end position="203"/>
    </location>
</feature>
<sequence length="212" mass="23690">MLDPLSEKWPYNIRNPEIYTRDLYRNLTTTTGCTETYSPLECLRRLPIESLSAALNASNTPVFSGTGLGPWLTQVDGDFLLDGPTESLDKTYFVPVPIMYTTTTDEAAVFKFVDSVKTDADFQAFIAAGGPESATIAEIEKFYPNDWAYQRAGHQQKKKPQPTACIGNGLPPFTLMSSRRAHAAEQSTPGKQPERRHTRQESISLLLIRLRD</sequence>
<dbReference type="EMBL" id="JBFTWV010000001">
    <property type="protein sequence ID" value="KAL2801331.1"/>
    <property type="molecule type" value="Genomic_DNA"/>
</dbReference>
<accession>A0ABR4GR17</accession>
<evidence type="ECO:0000259" key="2">
    <source>
        <dbReference type="Pfam" id="PF00135"/>
    </source>
</evidence>
<evidence type="ECO:0000313" key="3">
    <source>
        <dbReference type="EMBL" id="KAL2801331.1"/>
    </source>
</evidence>
<feature type="domain" description="Carboxylesterase type B" evidence="2">
    <location>
        <begin position="20"/>
        <end position="115"/>
    </location>
</feature>
<evidence type="ECO:0000313" key="4">
    <source>
        <dbReference type="Proteomes" id="UP001610563"/>
    </source>
</evidence>
<keyword evidence="4" id="KW-1185">Reference proteome</keyword>
<name>A0ABR4GR17_9EURO</name>
<comment type="caution">
    <text evidence="3">The sequence shown here is derived from an EMBL/GenBank/DDBJ whole genome shotgun (WGS) entry which is preliminary data.</text>
</comment>
<reference evidence="3 4" key="1">
    <citation type="submission" date="2024-07" db="EMBL/GenBank/DDBJ databases">
        <title>Section-level genome sequencing and comparative genomics of Aspergillus sections Usti and Cavernicolus.</title>
        <authorList>
            <consortium name="Lawrence Berkeley National Laboratory"/>
            <person name="Nybo J.L."/>
            <person name="Vesth T.C."/>
            <person name="Theobald S."/>
            <person name="Frisvad J.C."/>
            <person name="Larsen T.O."/>
            <person name="Kjaerboelling I."/>
            <person name="Rothschild-Mancinelli K."/>
            <person name="Lyhne E.K."/>
            <person name="Kogle M.E."/>
            <person name="Barry K."/>
            <person name="Clum A."/>
            <person name="Na H."/>
            <person name="Ledsgaard L."/>
            <person name="Lin J."/>
            <person name="Lipzen A."/>
            <person name="Kuo A."/>
            <person name="Riley R."/>
            <person name="Mondo S."/>
            <person name="Labutti K."/>
            <person name="Haridas S."/>
            <person name="Pangalinan J."/>
            <person name="Salamov A.A."/>
            <person name="Simmons B.A."/>
            <person name="Magnuson J.K."/>
            <person name="Chen J."/>
            <person name="Drula E."/>
            <person name="Henrissat B."/>
            <person name="Wiebenga A."/>
            <person name="Lubbers R.J."/>
            <person name="Gomes A.C."/>
            <person name="Makela M.R."/>
            <person name="Stajich J."/>
            <person name="Grigoriev I.V."/>
            <person name="Mortensen U.H."/>
            <person name="De Vries R.P."/>
            <person name="Baker S.E."/>
            <person name="Andersen M.R."/>
        </authorList>
    </citation>
    <scope>NUCLEOTIDE SEQUENCE [LARGE SCALE GENOMIC DNA]</scope>
    <source>
        <strain evidence="3 4">CBS 209.92</strain>
    </source>
</reference>
<dbReference type="Pfam" id="PF00135">
    <property type="entry name" value="COesterase"/>
    <property type="match status" value="1"/>
</dbReference>
<proteinExistence type="predicted"/>
<evidence type="ECO:0000256" key="1">
    <source>
        <dbReference type="SAM" id="MobiDB-lite"/>
    </source>
</evidence>
<dbReference type="InterPro" id="IPR002018">
    <property type="entry name" value="CarbesteraseB"/>
</dbReference>
<organism evidence="3 4">
    <name type="scientific">Aspergillus keveii</name>
    <dbReference type="NCBI Taxonomy" id="714993"/>
    <lineage>
        <taxon>Eukaryota</taxon>
        <taxon>Fungi</taxon>
        <taxon>Dikarya</taxon>
        <taxon>Ascomycota</taxon>
        <taxon>Pezizomycotina</taxon>
        <taxon>Eurotiomycetes</taxon>
        <taxon>Eurotiomycetidae</taxon>
        <taxon>Eurotiales</taxon>
        <taxon>Aspergillaceae</taxon>
        <taxon>Aspergillus</taxon>
        <taxon>Aspergillus subgen. Nidulantes</taxon>
    </lineage>
</organism>
<gene>
    <name evidence="3" type="ORF">BJX66DRAFT_7307</name>
</gene>
<dbReference type="InterPro" id="IPR029058">
    <property type="entry name" value="AB_hydrolase_fold"/>
</dbReference>